<dbReference type="InterPro" id="IPR029060">
    <property type="entry name" value="PIN-like_dom_sf"/>
</dbReference>
<sequence>MKDKFFLDTNIILYQFSNDIQKKNRAIDILDEATNSNKYTISYQVIQEFSNVALNKNKGYFSIKELKKYIEDILIPLCKFFPDPSFYIDSLKVKEKYKFSYYDSLIINAALKLKCSKLYSEDLQANQKIENLEIINPFR</sequence>
<evidence type="ECO:0000313" key="3">
    <source>
        <dbReference type="Proteomes" id="UP000297239"/>
    </source>
</evidence>
<organism evidence="2 3">
    <name type="scientific">Leptospira kanakyensis</name>
    <dbReference type="NCBI Taxonomy" id="2484968"/>
    <lineage>
        <taxon>Bacteria</taxon>
        <taxon>Pseudomonadati</taxon>
        <taxon>Spirochaetota</taxon>
        <taxon>Spirochaetia</taxon>
        <taxon>Leptospirales</taxon>
        <taxon>Leptospiraceae</taxon>
        <taxon>Leptospira</taxon>
    </lineage>
</organism>
<reference evidence="2" key="1">
    <citation type="journal article" date="2019" name="PLoS Negl. Trop. Dis.">
        <title>Revisiting the worldwide diversity of Leptospira species in the environment.</title>
        <authorList>
            <person name="Vincent A.T."/>
            <person name="Schiettekatte O."/>
            <person name="Bourhy P."/>
            <person name="Veyrier F.J."/>
            <person name="Picardeau M."/>
        </authorList>
    </citation>
    <scope>NUCLEOTIDE SEQUENCE [LARGE SCALE GENOMIC DNA]</scope>
    <source>
        <strain evidence="2">201800293</strain>
    </source>
</reference>
<feature type="domain" description="PIN" evidence="1">
    <location>
        <begin position="3"/>
        <end position="127"/>
    </location>
</feature>
<dbReference type="CDD" id="cd18692">
    <property type="entry name" value="PIN_VapC-like"/>
    <property type="match status" value="1"/>
</dbReference>
<dbReference type="OrthoDB" id="13900at2"/>
<accession>A0A6N4QA16</accession>
<dbReference type="AlphaFoldDB" id="A0A6N4QA16"/>
<proteinExistence type="predicted"/>
<dbReference type="SMART" id="SM00670">
    <property type="entry name" value="PINc"/>
    <property type="match status" value="1"/>
</dbReference>
<dbReference type="EMBL" id="RQFF01000032">
    <property type="protein sequence ID" value="TGK67752.1"/>
    <property type="molecule type" value="Genomic_DNA"/>
</dbReference>
<name>A0A6N4QA16_9LEPT</name>
<comment type="caution">
    <text evidence="2">The sequence shown here is derived from an EMBL/GenBank/DDBJ whole genome shotgun (WGS) entry which is preliminary data.</text>
</comment>
<keyword evidence="3" id="KW-1185">Reference proteome</keyword>
<dbReference type="Pfam" id="PF01850">
    <property type="entry name" value="PIN"/>
    <property type="match status" value="1"/>
</dbReference>
<dbReference type="InterPro" id="IPR002716">
    <property type="entry name" value="PIN_dom"/>
</dbReference>
<dbReference type="Gene3D" id="3.40.50.1010">
    <property type="entry name" value="5'-nuclease"/>
    <property type="match status" value="1"/>
</dbReference>
<dbReference type="Proteomes" id="UP000297239">
    <property type="component" value="Unassembled WGS sequence"/>
</dbReference>
<evidence type="ECO:0000259" key="1">
    <source>
        <dbReference type="SMART" id="SM00670"/>
    </source>
</evidence>
<gene>
    <name evidence="2" type="ORF">EHQ18_14585</name>
</gene>
<protein>
    <submittedName>
        <fullName evidence="2">PIN domain-containing protein</fullName>
    </submittedName>
</protein>
<dbReference type="RefSeq" id="WP_135636014.1">
    <property type="nucleotide sequence ID" value="NZ_RQFE01000026.1"/>
</dbReference>
<evidence type="ECO:0000313" key="2">
    <source>
        <dbReference type="EMBL" id="TGK67752.1"/>
    </source>
</evidence>
<dbReference type="SUPFAM" id="SSF88723">
    <property type="entry name" value="PIN domain-like"/>
    <property type="match status" value="1"/>
</dbReference>